<evidence type="ECO:0000313" key="2">
    <source>
        <dbReference type="Proteomes" id="UP000054995"/>
    </source>
</evidence>
<comment type="caution">
    <text evidence="1">The sequence shown here is derived from an EMBL/GenBank/DDBJ whole genome shotgun (WGS) entry which is preliminary data.</text>
</comment>
<dbReference type="EMBL" id="JYDT01000050">
    <property type="protein sequence ID" value="KRY87777.1"/>
    <property type="molecule type" value="Genomic_DNA"/>
</dbReference>
<accession>A0A0V1FPL5</accession>
<protein>
    <submittedName>
        <fullName evidence="1">Uncharacterized protein</fullName>
    </submittedName>
</protein>
<name>A0A0V1FPL5_TRIPS</name>
<sequence>MCNFQHWLEWTPNCADEASFWNVFRNKVTACGKSSSGKDSAAFEDNNEPEMPLSFDDNLPFYGQMAFADITTVKQNQEENTGNTLNLVTLVLLLGSVQRQ</sequence>
<dbReference type="Proteomes" id="UP000054995">
    <property type="component" value="Unassembled WGS sequence"/>
</dbReference>
<dbReference type="OrthoDB" id="10581121at2759"/>
<keyword evidence="2" id="KW-1185">Reference proteome</keyword>
<organism evidence="1 2">
    <name type="scientific">Trichinella pseudospiralis</name>
    <name type="common">Parasitic roundworm</name>
    <dbReference type="NCBI Taxonomy" id="6337"/>
    <lineage>
        <taxon>Eukaryota</taxon>
        <taxon>Metazoa</taxon>
        <taxon>Ecdysozoa</taxon>
        <taxon>Nematoda</taxon>
        <taxon>Enoplea</taxon>
        <taxon>Dorylaimia</taxon>
        <taxon>Trichinellida</taxon>
        <taxon>Trichinellidae</taxon>
        <taxon>Trichinella</taxon>
    </lineage>
</organism>
<reference evidence="1 2" key="1">
    <citation type="submission" date="2015-01" db="EMBL/GenBank/DDBJ databases">
        <title>Evolution of Trichinella species and genotypes.</title>
        <authorList>
            <person name="Korhonen P.K."/>
            <person name="Edoardo P."/>
            <person name="Giuseppe L.R."/>
            <person name="Gasser R.B."/>
        </authorList>
    </citation>
    <scope>NUCLEOTIDE SEQUENCE [LARGE SCALE GENOMIC DNA]</scope>
    <source>
        <strain evidence="1">ISS470</strain>
    </source>
</reference>
<evidence type="ECO:0000313" key="1">
    <source>
        <dbReference type="EMBL" id="KRY87777.1"/>
    </source>
</evidence>
<proteinExistence type="predicted"/>
<dbReference type="AlphaFoldDB" id="A0A0V1FPL5"/>
<gene>
    <name evidence="1" type="ORF">T4D_6250</name>
</gene>